<accession>A0A4P9ZAG9</accession>
<dbReference type="AlphaFoldDB" id="A0A4P9ZAG9"/>
<proteinExistence type="predicted"/>
<feature type="region of interest" description="Disordered" evidence="1">
    <location>
        <begin position="204"/>
        <end position="298"/>
    </location>
</feature>
<reference evidence="3" key="1">
    <citation type="journal article" date="2018" name="Nat. Microbiol.">
        <title>Leveraging single-cell genomics to expand the fungal tree of life.</title>
        <authorList>
            <person name="Ahrendt S.R."/>
            <person name="Quandt C.A."/>
            <person name="Ciobanu D."/>
            <person name="Clum A."/>
            <person name="Salamov A."/>
            <person name="Andreopoulos B."/>
            <person name="Cheng J.F."/>
            <person name="Woyke T."/>
            <person name="Pelin A."/>
            <person name="Henrissat B."/>
            <person name="Reynolds N.K."/>
            <person name="Benny G.L."/>
            <person name="Smith M.E."/>
            <person name="James T.Y."/>
            <person name="Grigoriev I.V."/>
        </authorList>
    </citation>
    <scope>NUCLEOTIDE SEQUENCE [LARGE SCALE GENOMIC DNA]</scope>
    <source>
        <strain evidence="3">Baker2002</strain>
    </source>
</reference>
<feature type="compositionally biased region" description="Low complexity" evidence="1">
    <location>
        <begin position="210"/>
        <end position="226"/>
    </location>
</feature>
<dbReference type="Proteomes" id="UP000268321">
    <property type="component" value="Unassembled WGS sequence"/>
</dbReference>
<evidence type="ECO:0000256" key="1">
    <source>
        <dbReference type="SAM" id="MobiDB-lite"/>
    </source>
</evidence>
<feature type="compositionally biased region" description="Basic and acidic residues" evidence="1">
    <location>
        <begin position="289"/>
        <end position="298"/>
    </location>
</feature>
<protein>
    <submittedName>
        <fullName evidence="2">Uncharacterized protein</fullName>
    </submittedName>
</protein>
<sequence length="497" mass="53147">MDDFTESFAYLSPEKYPRSIPRAPASVERTQNLLDLADKYDSSAPHLPTSVAARPHNFKRTPSTPRAMLVSGYTAPLQRLLGFALEFLGQSTPFLNVQRNASLGAVGTGAGGKTARRTVCASVIPSSGTGDGGSALAPGVSGGPVDSVESHLNDIVRSVPLSLMDRFVARMEKAAFDLARGAAAEHALDTLDLDLTQDHTFDQRRARADSVGTTPPGSSGNSSLGSAVHKSVSDGSFRPVSAEEGDETMCGDCSDGGEEGEYGSGEAGEPRDATDGGNVADDGDAGDSTDTKESESRETVAALGLRLDAVEAALRVQVEAREGVRTSHEERIKALEDHVEVLAKHHNALQQQLSALAPVVPLSPQSPTPPPIAEKICVAAPITEHTLDSRRRQQYRRLQLDLVDAVLETEARNLLKCLMLTLGFLDFEHLPEKSAQLAAFMKLLCRFMNTLHRELYGCTDIRPLDYLYKPSLDVQSGLEDCLAGMTSLLSERAALLG</sequence>
<dbReference type="EMBL" id="ML004476">
    <property type="protein sequence ID" value="RKP29743.1"/>
    <property type="molecule type" value="Genomic_DNA"/>
</dbReference>
<evidence type="ECO:0000313" key="2">
    <source>
        <dbReference type="EMBL" id="RKP29743.1"/>
    </source>
</evidence>
<keyword evidence="3" id="KW-1185">Reference proteome</keyword>
<evidence type="ECO:0000313" key="3">
    <source>
        <dbReference type="Proteomes" id="UP000268321"/>
    </source>
</evidence>
<feature type="compositionally biased region" description="Acidic residues" evidence="1">
    <location>
        <begin position="243"/>
        <end position="261"/>
    </location>
</feature>
<gene>
    <name evidence="2" type="ORF">METBISCDRAFT_27990</name>
</gene>
<organism evidence="2 3">
    <name type="scientific">Metschnikowia bicuspidata</name>
    <dbReference type="NCBI Taxonomy" id="27322"/>
    <lineage>
        <taxon>Eukaryota</taxon>
        <taxon>Fungi</taxon>
        <taxon>Dikarya</taxon>
        <taxon>Ascomycota</taxon>
        <taxon>Saccharomycotina</taxon>
        <taxon>Pichiomycetes</taxon>
        <taxon>Metschnikowiaceae</taxon>
        <taxon>Metschnikowia</taxon>
    </lineage>
</organism>
<name>A0A4P9ZAG9_9ASCO</name>
<dbReference type="OrthoDB" id="4021329at2759"/>